<feature type="domain" description="HTH marR-type" evidence="4">
    <location>
        <begin position="9"/>
        <end position="141"/>
    </location>
</feature>
<dbReference type="Proteomes" id="UP000229498">
    <property type="component" value="Unassembled WGS sequence"/>
</dbReference>
<evidence type="ECO:0000256" key="2">
    <source>
        <dbReference type="ARBA" id="ARBA00023125"/>
    </source>
</evidence>
<dbReference type="PRINTS" id="PR00598">
    <property type="entry name" value="HTHMARR"/>
</dbReference>
<comment type="caution">
    <text evidence="5">The sequence shown here is derived from an EMBL/GenBank/DDBJ whole genome shotgun (WGS) entry which is preliminary data.</text>
</comment>
<dbReference type="SMART" id="SM00347">
    <property type="entry name" value="HTH_MARR"/>
    <property type="match status" value="1"/>
</dbReference>
<dbReference type="OrthoDB" id="8452803at2"/>
<evidence type="ECO:0000313" key="5">
    <source>
        <dbReference type="EMBL" id="PJK30147.1"/>
    </source>
</evidence>
<dbReference type="InterPro" id="IPR036388">
    <property type="entry name" value="WH-like_DNA-bd_sf"/>
</dbReference>
<dbReference type="GO" id="GO:0003700">
    <property type="term" value="F:DNA-binding transcription factor activity"/>
    <property type="evidence" value="ECO:0007669"/>
    <property type="project" value="InterPro"/>
</dbReference>
<accession>A0A2M9G345</accession>
<keyword evidence="3" id="KW-0804">Transcription</keyword>
<organism evidence="5 6">
    <name type="scientific">Minwuia thermotolerans</name>
    <dbReference type="NCBI Taxonomy" id="2056226"/>
    <lineage>
        <taxon>Bacteria</taxon>
        <taxon>Pseudomonadati</taxon>
        <taxon>Pseudomonadota</taxon>
        <taxon>Alphaproteobacteria</taxon>
        <taxon>Minwuiales</taxon>
        <taxon>Minwuiaceae</taxon>
        <taxon>Minwuia</taxon>
    </lineage>
</organism>
<keyword evidence="2" id="KW-0238">DNA-binding</keyword>
<evidence type="ECO:0000256" key="1">
    <source>
        <dbReference type="ARBA" id="ARBA00023015"/>
    </source>
</evidence>
<dbReference type="GO" id="GO:0006950">
    <property type="term" value="P:response to stress"/>
    <property type="evidence" value="ECO:0007669"/>
    <property type="project" value="TreeGrafter"/>
</dbReference>
<dbReference type="InterPro" id="IPR000835">
    <property type="entry name" value="HTH_MarR-typ"/>
</dbReference>
<protein>
    <submittedName>
        <fullName evidence="5">MarR family transcriptional regulator</fullName>
    </submittedName>
</protein>
<evidence type="ECO:0000259" key="4">
    <source>
        <dbReference type="PROSITE" id="PS50995"/>
    </source>
</evidence>
<sequence length="151" mass="17672">MDRPARDIRETFTVSLVQLARRWRWRLDSRLQDLGLTQARWAALLQIQRREGVSQRQLAEFIGIEGPTLVHILNSLERQNMIERRPDTRDRRAKTVHLTDTARPLVGRIEEIAHGLRLELTEGIDDEELATCVRVFRKIDQRLTELAEASR</sequence>
<dbReference type="PANTHER" id="PTHR33164:SF64">
    <property type="entry name" value="TRANSCRIPTIONAL REGULATOR SLYA"/>
    <property type="match status" value="1"/>
</dbReference>
<dbReference type="InterPro" id="IPR036390">
    <property type="entry name" value="WH_DNA-bd_sf"/>
</dbReference>
<dbReference type="AlphaFoldDB" id="A0A2M9G345"/>
<dbReference type="PANTHER" id="PTHR33164">
    <property type="entry name" value="TRANSCRIPTIONAL REGULATOR, MARR FAMILY"/>
    <property type="match status" value="1"/>
</dbReference>
<evidence type="ECO:0000256" key="3">
    <source>
        <dbReference type="ARBA" id="ARBA00023163"/>
    </source>
</evidence>
<dbReference type="Pfam" id="PF12802">
    <property type="entry name" value="MarR_2"/>
    <property type="match status" value="1"/>
</dbReference>
<dbReference type="InterPro" id="IPR039422">
    <property type="entry name" value="MarR/SlyA-like"/>
</dbReference>
<evidence type="ECO:0000313" key="6">
    <source>
        <dbReference type="Proteomes" id="UP000229498"/>
    </source>
</evidence>
<dbReference type="EMBL" id="PHIG01000031">
    <property type="protein sequence ID" value="PJK30147.1"/>
    <property type="molecule type" value="Genomic_DNA"/>
</dbReference>
<dbReference type="SUPFAM" id="SSF46785">
    <property type="entry name" value="Winged helix' DNA-binding domain"/>
    <property type="match status" value="1"/>
</dbReference>
<keyword evidence="1" id="KW-0805">Transcription regulation</keyword>
<gene>
    <name evidence="5" type="ORF">CVT23_09540</name>
</gene>
<keyword evidence="6" id="KW-1185">Reference proteome</keyword>
<proteinExistence type="predicted"/>
<dbReference type="PROSITE" id="PS50995">
    <property type="entry name" value="HTH_MARR_2"/>
    <property type="match status" value="1"/>
</dbReference>
<dbReference type="RefSeq" id="WP_109793419.1">
    <property type="nucleotide sequence ID" value="NZ_PHIG01000031.1"/>
</dbReference>
<reference evidence="5 6" key="1">
    <citation type="submission" date="2017-11" db="EMBL/GenBank/DDBJ databases">
        <title>Draft genome sequence of Rhizobiales bacterium SY3-13.</title>
        <authorList>
            <person name="Sun C."/>
        </authorList>
    </citation>
    <scope>NUCLEOTIDE SEQUENCE [LARGE SCALE GENOMIC DNA]</scope>
    <source>
        <strain evidence="5 6">SY3-13</strain>
    </source>
</reference>
<dbReference type="GO" id="GO:0003677">
    <property type="term" value="F:DNA binding"/>
    <property type="evidence" value="ECO:0007669"/>
    <property type="project" value="UniProtKB-KW"/>
</dbReference>
<dbReference type="Gene3D" id="1.10.10.10">
    <property type="entry name" value="Winged helix-like DNA-binding domain superfamily/Winged helix DNA-binding domain"/>
    <property type="match status" value="1"/>
</dbReference>
<name>A0A2M9G345_9PROT</name>